<comment type="catalytic activity">
    <reaction evidence="5">
        <text>xylitol + NADP(+) = D-xylose + NADPH + H(+)</text>
        <dbReference type="Rhea" id="RHEA:27445"/>
        <dbReference type="ChEBI" id="CHEBI:15378"/>
        <dbReference type="ChEBI" id="CHEBI:17151"/>
        <dbReference type="ChEBI" id="CHEBI:53455"/>
        <dbReference type="ChEBI" id="CHEBI:57783"/>
        <dbReference type="ChEBI" id="CHEBI:58349"/>
        <dbReference type="EC" id="1.1.1.307"/>
    </reaction>
</comment>
<dbReference type="FunFam" id="3.20.20.100:FF:000015">
    <property type="entry name" value="Oxidoreductase, aldo/keto reductase family"/>
    <property type="match status" value="1"/>
</dbReference>
<dbReference type="STRING" id="5098.A0A507QW83"/>
<evidence type="ECO:0000256" key="3">
    <source>
        <dbReference type="ARBA" id="ARBA00023002"/>
    </source>
</evidence>
<evidence type="ECO:0000256" key="6">
    <source>
        <dbReference type="ARBA" id="ARBA00049485"/>
    </source>
</evidence>
<evidence type="ECO:0000256" key="7">
    <source>
        <dbReference type="PIRSR" id="PIRSR000097-1"/>
    </source>
</evidence>
<keyword evidence="3" id="KW-0560">Oxidoreductase</keyword>
<sequence>MTPTSLQSIYKLNSGYEIPVVGYGVYQTPAEITEKSILKAFEVGYRHVDSARAYHNEAESGAAIRSSGLKRSDIFYTTKIPVKEMGYEKAKASIEYSLEQANLDYIDLILIHAPYGGREAREGTWRALVEAQKAGKVRSIGVSNYGVHHLDELEDYNKTIGGKIDVGQYELHPWLPRPDIVDWLSKRNIVIEAYSPVVRAKKMDDPKLQSLSKKHDKTPAQILLRWSLQKGFVPLPKSVTPERIEENADIFDFELTDEDMELLNLGVYENVCWDPTVSHD</sequence>
<dbReference type="AlphaFoldDB" id="A0A507QW83"/>
<dbReference type="InterPro" id="IPR036812">
    <property type="entry name" value="NAD(P)_OxRdtase_dom_sf"/>
</dbReference>
<dbReference type="EMBL" id="VIFY01000073">
    <property type="protein sequence ID" value="TQB71881.1"/>
    <property type="molecule type" value="Genomic_DNA"/>
</dbReference>
<dbReference type="InterPro" id="IPR018170">
    <property type="entry name" value="Aldo/ket_reductase_CS"/>
</dbReference>
<dbReference type="Gene3D" id="3.20.20.100">
    <property type="entry name" value="NADP-dependent oxidoreductase domain"/>
    <property type="match status" value="1"/>
</dbReference>
<feature type="active site" description="Proton donor" evidence="7">
    <location>
        <position position="54"/>
    </location>
</feature>
<protein>
    <recommendedName>
        <fullName evidence="2">D-xylose reductase [NAD(P)H]</fullName>
        <ecNumber evidence="2">1.1.1.307</ecNumber>
    </recommendedName>
</protein>
<dbReference type="InterPro" id="IPR020471">
    <property type="entry name" value="AKR"/>
</dbReference>
<dbReference type="PANTHER" id="PTHR43827">
    <property type="entry name" value="2,5-DIKETO-D-GLUCONIC ACID REDUCTASE"/>
    <property type="match status" value="1"/>
</dbReference>
<evidence type="ECO:0000256" key="4">
    <source>
        <dbReference type="ARBA" id="ARBA00025065"/>
    </source>
</evidence>
<evidence type="ECO:0000256" key="8">
    <source>
        <dbReference type="PIRSR" id="PIRSR000097-2"/>
    </source>
</evidence>
<dbReference type="PANTHER" id="PTHR43827:SF13">
    <property type="entry name" value="ALDO_KETO REDUCTASE FAMILY PROTEIN"/>
    <property type="match status" value="1"/>
</dbReference>
<comment type="catalytic activity">
    <reaction evidence="6">
        <text>xylitol + NAD(+) = D-xylose + NADH + H(+)</text>
        <dbReference type="Rhea" id="RHEA:27441"/>
        <dbReference type="ChEBI" id="CHEBI:15378"/>
        <dbReference type="ChEBI" id="CHEBI:17151"/>
        <dbReference type="ChEBI" id="CHEBI:53455"/>
        <dbReference type="ChEBI" id="CHEBI:57540"/>
        <dbReference type="ChEBI" id="CHEBI:57945"/>
        <dbReference type="EC" id="1.1.1.307"/>
    </reaction>
</comment>
<dbReference type="PIRSF" id="PIRSF000097">
    <property type="entry name" value="AKR"/>
    <property type="match status" value="1"/>
</dbReference>
<keyword evidence="12" id="KW-1185">Reference proteome</keyword>
<feature type="site" description="Lowers pKa of active site Tyr" evidence="9">
    <location>
        <position position="79"/>
    </location>
</feature>
<dbReference type="EC" id="1.1.1.307" evidence="2"/>
<evidence type="ECO:0000313" key="12">
    <source>
        <dbReference type="Proteomes" id="UP000319663"/>
    </source>
</evidence>
<dbReference type="PRINTS" id="PR00069">
    <property type="entry name" value="ALDKETRDTASE"/>
</dbReference>
<evidence type="ECO:0000256" key="9">
    <source>
        <dbReference type="PIRSR" id="PIRSR000097-3"/>
    </source>
</evidence>
<evidence type="ECO:0000256" key="5">
    <source>
        <dbReference type="ARBA" id="ARBA00047534"/>
    </source>
</evidence>
<gene>
    <name evidence="11" type="ORF">MPDQ_007255</name>
</gene>
<feature type="binding site" evidence="8">
    <location>
        <position position="112"/>
    </location>
    <ligand>
        <name>substrate</name>
    </ligand>
</feature>
<evidence type="ECO:0000256" key="2">
    <source>
        <dbReference type="ARBA" id="ARBA00012845"/>
    </source>
</evidence>
<feature type="domain" description="NADP-dependent oxidoreductase" evidence="10">
    <location>
        <begin position="32"/>
        <end position="263"/>
    </location>
</feature>
<dbReference type="GO" id="GO:0016491">
    <property type="term" value="F:oxidoreductase activity"/>
    <property type="evidence" value="ECO:0007669"/>
    <property type="project" value="UniProtKB-KW"/>
</dbReference>
<reference evidence="11 12" key="1">
    <citation type="submission" date="2019-06" db="EMBL/GenBank/DDBJ databases">
        <title>Wine fermentation using esterase from Monascus purpureus.</title>
        <authorList>
            <person name="Geng C."/>
            <person name="Zhang Y."/>
        </authorList>
    </citation>
    <scope>NUCLEOTIDE SEQUENCE [LARGE SCALE GENOMIC DNA]</scope>
    <source>
        <strain evidence="11">HQ1</strain>
    </source>
</reference>
<dbReference type="SUPFAM" id="SSF51430">
    <property type="entry name" value="NAD(P)-linked oxidoreductase"/>
    <property type="match status" value="1"/>
</dbReference>
<evidence type="ECO:0000259" key="10">
    <source>
        <dbReference type="Pfam" id="PF00248"/>
    </source>
</evidence>
<dbReference type="CDD" id="cd19071">
    <property type="entry name" value="AKR_AKR1-5-like"/>
    <property type="match status" value="1"/>
</dbReference>
<dbReference type="InterPro" id="IPR023210">
    <property type="entry name" value="NADP_OxRdtase_dom"/>
</dbReference>
<evidence type="ECO:0000256" key="1">
    <source>
        <dbReference type="ARBA" id="ARBA00007905"/>
    </source>
</evidence>
<comment type="function">
    <text evidence="4">Catalyzes the initial reaction in the xylose utilization pathway by reducing D-xylose into xylitol. Xylose is a major component of hemicelluloses such as xylan. Most fungi utilize D-xylose via three enzymatic reactions, xylose reductase (XR), xylitol dehydrogenase (XDH), and xylulokinase, to form xylulose 5-phosphate, which enters pentose phosphate pathway.</text>
</comment>
<comment type="caution">
    <text evidence="11">The sequence shown here is derived from an EMBL/GenBank/DDBJ whole genome shotgun (WGS) entry which is preliminary data.</text>
</comment>
<comment type="similarity">
    <text evidence="1">Belongs to the aldo/keto reductase family.</text>
</comment>
<organism evidence="11 12">
    <name type="scientific">Monascus purpureus</name>
    <name type="common">Red mold</name>
    <name type="synonym">Monascus anka</name>
    <dbReference type="NCBI Taxonomy" id="5098"/>
    <lineage>
        <taxon>Eukaryota</taxon>
        <taxon>Fungi</taxon>
        <taxon>Dikarya</taxon>
        <taxon>Ascomycota</taxon>
        <taxon>Pezizomycotina</taxon>
        <taxon>Eurotiomycetes</taxon>
        <taxon>Eurotiomycetidae</taxon>
        <taxon>Eurotiales</taxon>
        <taxon>Aspergillaceae</taxon>
        <taxon>Monascus</taxon>
    </lineage>
</organism>
<dbReference type="Proteomes" id="UP000319663">
    <property type="component" value="Unassembled WGS sequence"/>
</dbReference>
<evidence type="ECO:0000313" key="11">
    <source>
        <dbReference type="EMBL" id="TQB71881.1"/>
    </source>
</evidence>
<proteinExistence type="inferred from homology"/>
<dbReference type="Pfam" id="PF00248">
    <property type="entry name" value="Aldo_ket_red"/>
    <property type="match status" value="1"/>
</dbReference>
<accession>A0A507QW83</accession>
<name>A0A507QW83_MONPU</name>
<dbReference type="PROSITE" id="PS00063">
    <property type="entry name" value="ALDOKETO_REDUCTASE_3"/>
    <property type="match status" value="1"/>
</dbReference>
<dbReference type="PROSITE" id="PS00062">
    <property type="entry name" value="ALDOKETO_REDUCTASE_2"/>
    <property type="match status" value="1"/>
</dbReference>